<proteinExistence type="predicted"/>
<dbReference type="AlphaFoldDB" id="A0A8S1WRY1"/>
<gene>
    <name evidence="1" type="ORF">POCTA_138.1.T1000049</name>
</gene>
<evidence type="ECO:0000313" key="1">
    <source>
        <dbReference type="EMBL" id="CAD8191527.1"/>
    </source>
</evidence>
<sequence>MPFITLRQIIYMKAKHILLSLLVLKWEKYERYFGRRELYLHLDLQYSSFGMASLFFYWSFWSINKRLHQSSYCTKQIVTKRKCYSNSYQDLGICFIIIIYKNGIQKPHLLK</sequence>
<evidence type="ECO:0000313" key="2">
    <source>
        <dbReference type="Proteomes" id="UP000683925"/>
    </source>
</evidence>
<reference evidence="1" key="1">
    <citation type="submission" date="2021-01" db="EMBL/GenBank/DDBJ databases">
        <authorList>
            <consortium name="Genoscope - CEA"/>
            <person name="William W."/>
        </authorList>
    </citation>
    <scope>NUCLEOTIDE SEQUENCE</scope>
</reference>
<protein>
    <submittedName>
        <fullName evidence="1">Uncharacterized protein</fullName>
    </submittedName>
</protein>
<keyword evidence="2" id="KW-1185">Reference proteome</keyword>
<comment type="caution">
    <text evidence="1">The sequence shown here is derived from an EMBL/GenBank/DDBJ whole genome shotgun (WGS) entry which is preliminary data.</text>
</comment>
<organism evidence="1 2">
    <name type="scientific">Paramecium octaurelia</name>
    <dbReference type="NCBI Taxonomy" id="43137"/>
    <lineage>
        <taxon>Eukaryota</taxon>
        <taxon>Sar</taxon>
        <taxon>Alveolata</taxon>
        <taxon>Ciliophora</taxon>
        <taxon>Intramacronucleata</taxon>
        <taxon>Oligohymenophorea</taxon>
        <taxon>Peniculida</taxon>
        <taxon>Parameciidae</taxon>
        <taxon>Paramecium</taxon>
    </lineage>
</organism>
<name>A0A8S1WRY1_PAROT</name>
<dbReference type="Proteomes" id="UP000683925">
    <property type="component" value="Unassembled WGS sequence"/>
</dbReference>
<accession>A0A8S1WRY1</accession>
<dbReference type="EMBL" id="CAJJDP010000100">
    <property type="protein sequence ID" value="CAD8191527.1"/>
    <property type="molecule type" value="Genomic_DNA"/>
</dbReference>